<accession>A0A518E2P6</accession>
<dbReference type="AlphaFoldDB" id="A0A518E2P6"/>
<dbReference type="EMBL" id="CP036433">
    <property type="protein sequence ID" value="QDU98355.1"/>
    <property type="molecule type" value="Genomic_DNA"/>
</dbReference>
<dbReference type="KEGG" id="lcre:Pla8534_62220"/>
<dbReference type="InterPro" id="IPR040837">
    <property type="entry name" value="Bact_RF_family7"/>
</dbReference>
<organism evidence="1 2">
    <name type="scientific">Lignipirellula cremea</name>
    <dbReference type="NCBI Taxonomy" id="2528010"/>
    <lineage>
        <taxon>Bacteria</taxon>
        <taxon>Pseudomonadati</taxon>
        <taxon>Planctomycetota</taxon>
        <taxon>Planctomycetia</taxon>
        <taxon>Pirellulales</taxon>
        <taxon>Pirellulaceae</taxon>
        <taxon>Lignipirellula</taxon>
    </lineage>
</organism>
<keyword evidence="2" id="KW-1185">Reference proteome</keyword>
<gene>
    <name evidence="1" type="ORF">Pla8534_62220</name>
</gene>
<reference evidence="1 2" key="1">
    <citation type="submission" date="2019-02" db="EMBL/GenBank/DDBJ databases">
        <title>Deep-cultivation of Planctomycetes and their phenomic and genomic characterization uncovers novel biology.</title>
        <authorList>
            <person name="Wiegand S."/>
            <person name="Jogler M."/>
            <person name="Boedeker C."/>
            <person name="Pinto D."/>
            <person name="Vollmers J."/>
            <person name="Rivas-Marin E."/>
            <person name="Kohn T."/>
            <person name="Peeters S.H."/>
            <person name="Heuer A."/>
            <person name="Rast P."/>
            <person name="Oberbeckmann S."/>
            <person name="Bunk B."/>
            <person name="Jeske O."/>
            <person name="Meyerdierks A."/>
            <person name="Storesund J.E."/>
            <person name="Kallscheuer N."/>
            <person name="Luecker S."/>
            <person name="Lage O.M."/>
            <person name="Pohl T."/>
            <person name="Merkel B.J."/>
            <person name="Hornburger P."/>
            <person name="Mueller R.-W."/>
            <person name="Bruemmer F."/>
            <person name="Labrenz M."/>
            <person name="Spormann A.M."/>
            <person name="Op den Camp H."/>
            <person name="Overmann J."/>
            <person name="Amann R."/>
            <person name="Jetten M.S.M."/>
            <person name="Mascher T."/>
            <person name="Medema M.H."/>
            <person name="Devos D.P."/>
            <person name="Kaster A.-K."/>
            <person name="Ovreas L."/>
            <person name="Rohde M."/>
            <person name="Galperin M.Y."/>
            <person name="Jogler C."/>
        </authorList>
    </citation>
    <scope>NUCLEOTIDE SEQUENCE [LARGE SCALE GENOMIC DNA]</scope>
    <source>
        <strain evidence="1 2">Pla85_3_4</strain>
    </source>
</reference>
<dbReference type="RefSeq" id="WP_145057544.1">
    <property type="nucleotide sequence ID" value="NZ_CP036433.1"/>
</dbReference>
<name>A0A518E2P6_9BACT</name>
<dbReference type="Proteomes" id="UP000317648">
    <property type="component" value="Chromosome"/>
</dbReference>
<dbReference type="Pfam" id="PF18849">
    <property type="entry name" value="baeRF_family7"/>
    <property type="match status" value="1"/>
</dbReference>
<sequence>MDEFTRDDLHKLSTQQDAHLLSLYLPTETAGPQVRQNRIRFKNAVDEAEQLLHTRNAPALQQQLEELRNWEADDDWWQHQSQGLAVFCDGEQIRRWRIPQEVDQICHLGERFHVAPLCQLLQNDGKFYVIAVSQNKVRLFSGAKTGMQELDSSSLPHDLESALNIDEYVSSLQHHSGSGAGDHAMFHGHGGSDPDVRKKDEIRQYFQHINRSLPRYLSETDAPLVFAGVDFLFPIFRETCEYDGLHDEPIKGNPDELSASEVHEKAWRMMEPVFSEKRQQVLERYGDSLSKNLASDDFETVYQAAQFGRVDTLLLQQGVHLWGQIDEGGELHTHDSPQEADADLLNAALVETLRHSGKVFFYNPDALSNTAAAIMRYEA</sequence>
<evidence type="ECO:0000313" key="2">
    <source>
        <dbReference type="Proteomes" id="UP000317648"/>
    </source>
</evidence>
<proteinExistence type="predicted"/>
<dbReference type="OrthoDB" id="4393931at2"/>
<evidence type="ECO:0000313" key="1">
    <source>
        <dbReference type="EMBL" id="QDU98355.1"/>
    </source>
</evidence>
<protein>
    <submittedName>
        <fullName evidence="1">Uncharacterized protein</fullName>
    </submittedName>
</protein>